<dbReference type="SUPFAM" id="SSF49503">
    <property type="entry name" value="Cupredoxins"/>
    <property type="match status" value="2"/>
</dbReference>
<reference evidence="11" key="1">
    <citation type="submission" date="2018-06" db="EMBL/GenBank/DDBJ databases">
        <authorList>
            <person name="Zhirakovskaya E."/>
        </authorList>
    </citation>
    <scope>NUCLEOTIDE SEQUENCE</scope>
</reference>
<comment type="cofactor">
    <cofactor evidence="1">
        <name>Cu(+)</name>
        <dbReference type="ChEBI" id="CHEBI:49552"/>
    </cofactor>
</comment>
<evidence type="ECO:0000313" key="11">
    <source>
        <dbReference type="EMBL" id="VAX28210.1"/>
    </source>
</evidence>
<dbReference type="PANTHER" id="PTHR11709">
    <property type="entry name" value="MULTI-COPPER OXIDASE"/>
    <property type="match status" value="1"/>
</dbReference>
<dbReference type="Pfam" id="PF07732">
    <property type="entry name" value="Cu-oxidase_3"/>
    <property type="match status" value="1"/>
</dbReference>
<evidence type="ECO:0000256" key="9">
    <source>
        <dbReference type="ARBA" id="ARBA00049340"/>
    </source>
</evidence>
<dbReference type="InterPro" id="IPR045087">
    <property type="entry name" value="Cu-oxidase_fam"/>
</dbReference>
<dbReference type="EC" id="1.7.2.1" evidence="3"/>
<protein>
    <recommendedName>
        <fullName evidence="4">Copper-containing nitrite reductase</fullName>
        <ecNumber evidence="3">1.7.2.1</ecNumber>
    </recommendedName>
</protein>
<dbReference type="CDD" id="cd11020">
    <property type="entry name" value="CuRO_1_CuNIR"/>
    <property type="match status" value="1"/>
</dbReference>
<dbReference type="EMBL" id="UOGF01000035">
    <property type="protein sequence ID" value="VAX28210.1"/>
    <property type="molecule type" value="Genomic_DNA"/>
</dbReference>
<dbReference type="Gene3D" id="2.60.40.420">
    <property type="entry name" value="Cupredoxins - blue copper proteins"/>
    <property type="match status" value="2"/>
</dbReference>
<dbReference type="InterPro" id="IPR008972">
    <property type="entry name" value="Cupredoxin"/>
</dbReference>
<keyword evidence="6" id="KW-0677">Repeat</keyword>
<dbReference type="GO" id="GO:0050421">
    <property type="term" value="F:nitrite reductase (NO-forming) activity"/>
    <property type="evidence" value="ECO:0007669"/>
    <property type="project" value="UniProtKB-EC"/>
</dbReference>
<feature type="domain" description="Plastocyanin-like" evidence="10">
    <location>
        <begin position="64"/>
        <end position="173"/>
    </location>
</feature>
<evidence type="ECO:0000256" key="1">
    <source>
        <dbReference type="ARBA" id="ARBA00001960"/>
    </source>
</evidence>
<comment type="subunit">
    <text evidence="2">Homotrimer.</text>
</comment>
<proteinExistence type="predicted"/>
<evidence type="ECO:0000256" key="7">
    <source>
        <dbReference type="ARBA" id="ARBA00023002"/>
    </source>
</evidence>
<evidence type="ECO:0000256" key="6">
    <source>
        <dbReference type="ARBA" id="ARBA00022737"/>
    </source>
</evidence>
<dbReference type="InterPro" id="IPR011707">
    <property type="entry name" value="Cu-oxidase-like_N"/>
</dbReference>
<evidence type="ECO:0000256" key="5">
    <source>
        <dbReference type="ARBA" id="ARBA00022723"/>
    </source>
</evidence>
<gene>
    <name evidence="11" type="ORF">MNBD_NITROSPIRAE01-2359</name>
</gene>
<dbReference type="NCBIfam" id="TIGR02376">
    <property type="entry name" value="Cu_nitrite_red"/>
    <property type="match status" value="1"/>
</dbReference>
<dbReference type="PANTHER" id="PTHR11709:SF394">
    <property type="entry name" value="FI03373P-RELATED"/>
    <property type="match status" value="1"/>
</dbReference>
<evidence type="ECO:0000256" key="8">
    <source>
        <dbReference type="ARBA" id="ARBA00023008"/>
    </source>
</evidence>
<evidence type="ECO:0000259" key="10">
    <source>
        <dbReference type="Pfam" id="PF07732"/>
    </source>
</evidence>
<dbReference type="GO" id="GO:0005507">
    <property type="term" value="F:copper ion binding"/>
    <property type="evidence" value="ECO:0007669"/>
    <property type="project" value="InterPro"/>
</dbReference>
<sequence>MKNKKNLYGFCTVFFTLMFVVIFSTGVSAKNAVLSTAPQVPPATMRSAAKTVVVNFEAREIIQTIDGDKQYKFWTFNGSTPGPMIRVRVGDSVQFHLANHKDNQWPHNIDIHAVNGPGGGAHVNEVKPGENSVFTFKTLNPGLYIYHCAAGAPSIPHHISNGMYGLILVEPEEGMSKVDKEFYVFQSEFFTKSAGKENLLELDFDKGMNDQPDYVVFNGKTGALMGDNVLKADEGDLVRLYFGNIGPNNISSFHVIGEIFDKVYMEGAIGGAVNHNVQTTLVPSAGATIVEMKVDVPGNYILVDHSIFRVAKGAIGILEVGGKENDSIFRKGK</sequence>
<organism evidence="11">
    <name type="scientific">hydrothermal vent metagenome</name>
    <dbReference type="NCBI Taxonomy" id="652676"/>
    <lineage>
        <taxon>unclassified sequences</taxon>
        <taxon>metagenomes</taxon>
        <taxon>ecological metagenomes</taxon>
    </lineage>
</organism>
<keyword evidence="7 11" id="KW-0560">Oxidoreductase</keyword>
<evidence type="ECO:0000256" key="2">
    <source>
        <dbReference type="ARBA" id="ARBA00011233"/>
    </source>
</evidence>
<name>A0A3B1CZU9_9ZZZZ</name>
<dbReference type="InterPro" id="IPR001287">
    <property type="entry name" value="NO2-reductase_Cu"/>
</dbReference>
<keyword evidence="5" id="KW-0479">Metal-binding</keyword>
<dbReference type="AlphaFoldDB" id="A0A3B1CZU9"/>
<dbReference type="FunFam" id="2.60.40.420:FF:000093">
    <property type="entry name" value="Copper-containing nitrite reductase"/>
    <property type="match status" value="1"/>
</dbReference>
<keyword evidence="8" id="KW-0186">Copper</keyword>
<comment type="catalytic activity">
    <reaction evidence="9">
        <text>nitric oxide + Fe(III)-[cytochrome c] + H2O = Fe(II)-[cytochrome c] + nitrite + 2 H(+)</text>
        <dbReference type="Rhea" id="RHEA:15233"/>
        <dbReference type="Rhea" id="RHEA-COMP:10350"/>
        <dbReference type="Rhea" id="RHEA-COMP:14399"/>
        <dbReference type="ChEBI" id="CHEBI:15377"/>
        <dbReference type="ChEBI" id="CHEBI:15378"/>
        <dbReference type="ChEBI" id="CHEBI:16301"/>
        <dbReference type="ChEBI" id="CHEBI:16480"/>
        <dbReference type="ChEBI" id="CHEBI:29033"/>
        <dbReference type="ChEBI" id="CHEBI:29034"/>
        <dbReference type="EC" id="1.7.2.1"/>
    </reaction>
</comment>
<dbReference type="CDD" id="cd04208">
    <property type="entry name" value="CuRO_2_CuNIR"/>
    <property type="match status" value="1"/>
</dbReference>
<evidence type="ECO:0000256" key="4">
    <source>
        <dbReference type="ARBA" id="ARBA00017290"/>
    </source>
</evidence>
<accession>A0A3B1CZU9</accession>
<evidence type="ECO:0000256" key="3">
    <source>
        <dbReference type="ARBA" id="ARBA00011882"/>
    </source>
</evidence>